<dbReference type="Proteomes" id="UP000615446">
    <property type="component" value="Unassembled WGS sequence"/>
</dbReference>
<proteinExistence type="predicted"/>
<dbReference type="OrthoDB" id="442947at2759"/>
<name>A0A8H3R494_9GLOM</name>
<organism evidence="1 2">
    <name type="scientific">Rhizophagus clarus</name>
    <dbReference type="NCBI Taxonomy" id="94130"/>
    <lineage>
        <taxon>Eukaryota</taxon>
        <taxon>Fungi</taxon>
        <taxon>Fungi incertae sedis</taxon>
        <taxon>Mucoromycota</taxon>
        <taxon>Glomeromycotina</taxon>
        <taxon>Glomeromycetes</taxon>
        <taxon>Glomerales</taxon>
        <taxon>Glomeraceae</taxon>
        <taxon>Rhizophagus</taxon>
    </lineage>
</organism>
<dbReference type="EMBL" id="BLAL01000324">
    <property type="protein sequence ID" value="GET03506.1"/>
    <property type="molecule type" value="Genomic_DNA"/>
</dbReference>
<comment type="caution">
    <text evidence="1">The sequence shown here is derived from an EMBL/GenBank/DDBJ whole genome shotgun (WGS) entry which is preliminary data.</text>
</comment>
<evidence type="ECO:0000313" key="1">
    <source>
        <dbReference type="EMBL" id="GET03506.1"/>
    </source>
</evidence>
<dbReference type="AlphaFoldDB" id="A0A8H3R494"/>
<evidence type="ECO:0000313" key="2">
    <source>
        <dbReference type="Proteomes" id="UP000615446"/>
    </source>
</evidence>
<gene>
    <name evidence="1" type="ORF">RCL2_002984400</name>
</gene>
<reference evidence="1" key="1">
    <citation type="submission" date="2019-10" db="EMBL/GenBank/DDBJ databases">
        <title>Conservation and host-specific expression of non-tandemly repeated heterogenous ribosome RNA gene in arbuscular mycorrhizal fungi.</title>
        <authorList>
            <person name="Maeda T."/>
            <person name="Kobayashi Y."/>
            <person name="Nakagawa T."/>
            <person name="Ezawa T."/>
            <person name="Yamaguchi K."/>
            <person name="Bino T."/>
            <person name="Nishimoto Y."/>
            <person name="Shigenobu S."/>
            <person name="Kawaguchi M."/>
        </authorList>
    </citation>
    <scope>NUCLEOTIDE SEQUENCE</scope>
    <source>
        <strain evidence="1">HR1</strain>
    </source>
</reference>
<protein>
    <submittedName>
        <fullName evidence="1">Uncharacterized protein</fullName>
    </submittedName>
</protein>
<sequence length="71" mass="8195">MSHGVNTCRLSYRDLHVIFHQILPGTSLFSIIVKRITISFEIENRLLYYLVLNGTERAAASQSDTPTYLYF</sequence>
<accession>A0A8H3R494</accession>